<accession>A0ABZ2M513</accession>
<dbReference type="PROSITE" id="PS00211">
    <property type="entry name" value="ABC_TRANSPORTER_1"/>
    <property type="match status" value="1"/>
</dbReference>
<proteinExistence type="predicted"/>
<dbReference type="InterPro" id="IPR027417">
    <property type="entry name" value="P-loop_NTPase"/>
</dbReference>
<dbReference type="PANTHER" id="PTHR42794">
    <property type="entry name" value="HEMIN IMPORT ATP-BINDING PROTEIN HMUV"/>
    <property type="match status" value="1"/>
</dbReference>
<dbReference type="Proteomes" id="UP001370348">
    <property type="component" value="Chromosome"/>
</dbReference>
<reference evidence="7 8" key="1">
    <citation type="submission" date="2021-12" db="EMBL/GenBank/DDBJ databases">
        <title>Discovery of the Pendulisporaceae a myxobacterial family with distinct sporulation behavior and unique specialized metabolism.</title>
        <authorList>
            <person name="Garcia R."/>
            <person name="Popoff A."/>
            <person name="Bader C.D."/>
            <person name="Loehr J."/>
            <person name="Walesch S."/>
            <person name="Walt C."/>
            <person name="Boldt J."/>
            <person name="Bunk B."/>
            <person name="Haeckl F.J.F.P.J."/>
            <person name="Gunesch A.P."/>
            <person name="Birkelbach J."/>
            <person name="Nuebel U."/>
            <person name="Pietschmann T."/>
            <person name="Bach T."/>
            <person name="Mueller R."/>
        </authorList>
    </citation>
    <scope>NUCLEOTIDE SEQUENCE [LARGE SCALE GENOMIC DNA]</scope>
    <source>
        <strain evidence="7 8">MSr11954</strain>
    </source>
</reference>
<name>A0ABZ2M513_9BACT</name>
<evidence type="ECO:0000256" key="1">
    <source>
        <dbReference type="ARBA" id="ARBA00022448"/>
    </source>
</evidence>
<evidence type="ECO:0000256" key="2">
    <source>
        <dbReference type="ARBA" id="ARBA00022741"/>
    </source>
</evidence>
<dbReference type="RefSeq" id="WP_394827763.1">
    <property type="nucleotide sequence ID" value="NZ_CP089984.1"/>
</dbReference>
<feature type="domain" description="ABC transporter" evidence="6">
    <location>
        <begin position="22"/>
        <end position="256"/>
    </location>
</feature>
<dbReference type="PROSITE" id="PS50893">
    <property type="entry name" value="ABC_TRANSPORTER_2"/>
    <property type="match status" value="1"/>
</dbReference>
<dbReference type="SMART" id="SM00382">
    <property type="entry name" value="AAA"/>
    <property type="match status" value="1"/>
</dbReference>
<dbReference type="EMBL" id="CP089984">
    <property type="protein sequence ID" value="WXB18122.1"/>
    <property type="molecule type" value="Genomic_DNA"/>
</dbReference>
<dbReference type="InterPro" id="IPR003593">
    <property type="entry name" value="AAA+_ATPase"/>
</dbReference>
<keyword evidence="1" id="KW-0813">Transport</keyword>
<keyword evidence="8" id="KW-1185">Reference proteome</keyword>
<keyword evidence="4" id="KW-1278">Translocase</keyword>
<protein>
    <submittedName>
        <fullName evidence="7">ABC transporter ATP-binding protein</fullName>
    </submittedName>
</protein>
<gene>
    <name evidence="7" type="ORF">LZC94_12780</name>
</gene>
<organism evidence="7 8">
    <name type="scientific">Pendulispora albinea</name>
    <dbReference type="NCBI Taxonomy" id="2741071"/>
    <lineage>
        <taxon>Bacteria</taxon>
        <taxon>Pseudomonadati</taxon>
        <taxon>Myxococcota</taxon>
        <taxon>Myxococcia</taxon>
        <taxon>Myxococcales</taxon>
        <taxon>Sorangiineae</taxon>
        <taxon>Pendulisporaceae</taxon>
        <taxon>Pendulispora</taxon>
    </lineage>
</organism>
<keyword evidence="2" id="KW-0547">Nucleotide-binding</keyword>
<evidence type="ECO:0000256" key="4">
    <source>
        <dbReference type="ARBA" id="ARBA00022967"/>
    </source>
</evidence>
<evidence type="ECO:0000259" key="6">
    <source>
        <dbReference type="PROSITE" id="PS50893"/>
    </source>
</evidence>
<evidence type="ECO:0000256" key="3">
    <source>
        <dbReference type="ARBA" id="ARBA00022840"/>
    </source>
</evidence>
<comment type="function">
    <text evidence="5">Part of the ABC transporter complex HmuTUV involved in hemin import. Responsible for energy coupling to the transport system.</text>
</comment>
<dbReference type="PANTHER" id="PTHR42794:SF1">
    <property type="entry name" value="HEMIN IMPORT ATP-BINDING PROTEIN HMUV"/>
    <property type="match status" value="1"/>
</dbReference>
<sequence length="286" mass="29970">MGDMGDVRGAGGAGDAVGAPALEVSGLRVARGGRTVVEDVGFVARKGSILGVLGPNGAGKSSLVKAIASILPYEGGISVDGLPVRALERADRARRIAYVPQQTELRSPLTVESVVAQGRYAHHVGRIRPPDSDRAVLARAMELAEADNLAGRVFTALSQGERQRVLLARALATEARVLLLDEPTAALDVGHALRLYRLLRDLAREGYCILAVLHPLEEALDWTDDAILLERGRLVLSGTTRDVFREGSLEHVYGVRLVPEGALGFRLADSGSIPPTGGAAPGGGGS</sequence>
<evidence type="ECO:0000313" key="8">
    <source>
        <dbReference type="Proteomes" id="UP001370348"/>
    </source>
</evidence>
<evidence type="ECO:0000313" key="7">
    <source>
        <dbReference type="EMBL" id="WXB18122.1"/>
    </source>
</evidence>
<keyword evidence="3 7" id="KW-0067">ATP-binding</keyword>
<dbReference type="InterPro" id="IPR017871">
    <property type="entry name" value="ABC_transporter-like_CS"/>
</dbReference>
<dbReference type="GO" id="GO:0005524">
    <property type="term" value="F:ATP binding"/>
    <property type="evidence" value="ECO:0007669"/>
    <property type="project" value="UniProtKB-KW"/>
</dbReference>
<dbReference type="Pfam" id="PF00005">
    <property type="entry name" value="ABC_tran"/>
    <property type="match status" value="1"/>
</dbReference>
<dbReference type="Gene3D" id="3.40.50.300">
    <property type="entry name" value="P-loop containing nucleotide triphosphate hydrolases"/>
    <property type="match status" value="1"/>
</dbReference>
<evidence type="ECO:0000256" key="5">
    <source>
        <dbReference type="ARBA" id="ARBA00037066"/>
    </source>
</evidence>
<dbReference type="SUPFAM" id="SSF52540">
    <property type="entry name" value="P-loop containing nucleoside triphosphate hydrolases"/>
    <property type="match status" value="1"/>
</dbReference>
<dbReference type="InterPro" id="IPR003439">
    <property type="entry name" value="ABC_transporter-like_ATP-bd"/>
</dbReference>